<dbReference type="EMBL" id="AMQN01001755">
    <property type="status" value="NOT_ANNOTATED_CDS"/>
    <property type="molecule type" value="Genomic_DNA"/>
</dbReference>
<keyword evidence="5" id="KW-1185">Reference proteome</keyword>
<dbReference type="EnsemblMetazoa" id="CapteT83835">
    <property type="protein sequence ID" value="CapteP83835"/>
    <property type="gene ID" value="CapteG83835"/>
</dbReference>
<sequence length="117" mass="12619">VDGTWMDWTDWSTCSASCGAGIKHRKRTCDGQSGNGRKCPGNDLHNDFCVEAECPAECVPDVDGTWMDWTGWSTCSASCGAGIKHRKRTCDGQSGNGRKCPGNDLHNDFCVEAECPA</sequence>
<reference evidence="3 5" key="2">
    <citation type="journal article" date="2013" name="Nature">
        <title>Insights into bilaterian evolution from three spiralian genomes.</title>
        <authorList>
            <person name="Simakov O."/>
            <person name="Marletaz F."/>
            <person name="Cho S.J."/>
            <person name="Edsinger-Gonzales E."/>
            <person name="Havlak P."/>
            <person name="Hellsten U."/>
            <person name="Kuo D.H."/>
            <person name="Larsson T."/>
            <person name="Lv J."/>
            <person name="Arendt D."/>
            <person name="Savage R."/>
            <person name="Osoegawa K."/>
            <person name="de Jong P."/>
            <person name="Grimwood J."/>
            <person name="Chapman J.A."/>
            <person name="Shapiro H."/>
            <person name="Aerts A."/>
            <person name="Otillar R.P."/>
            <person name="Terry A.Y."/>
            <person name="Boore J.L."/>
            <person name="Grigoriev I.V."/>
            <person name="Lindberg D.R."/>
            <person name="Seaver E.C."/>
            <person name="Weisblat D.A."/>
            <person name="Putnam N.H."/>
            <person name="Rokhsar D.S."/>
        </authorList>
    </citation>
    <scope>NUCLEOTIDE SEQUENCE</scope>
    <source>
        <strain evidence="3 5">I ESC-2004</strain>
    </source>
</reference>
<gene>
    <name evidence="3" type="ORF">CAPTEDRAFT_83835</name>
</gene>
<protein>
    <recommendedName>
        <fullName evidence="6">Spondin-like TSP1 domain-containing protein</fullName>
    </recommendedName>
</protein>
<evidence type="ECO:0000313" key="3">
    <source>
        <dbReference type="EMBL" id="ELU01099.1"/>
    </source>
</evidence>
<proteinExistence type="predicted"/>
<evidence type="ECO:0000313" key="4">
    <source>
        <dbReference type="EnsemblMetazoa" id="CapteP83835"/>
    </source>
</evidence>
<feature type="non-terminal residue" evidence="3">
    <location>
        <position position="1"/>
    </location>
</feature>
<reference evidence="4" key="3">
    <citation type="submission" date="2015-06" db="UniProtKB">
        <authorList>
            <consortium name="EnsemblMetazoa"/>
        </authorList>
    </citation>
    <scope>IDENTIFICATION</scope>
</reference>
<evidence type="ECO:0000256" key="1">
    <source>
        <dbReference type="ARBA" id="ARBA00022737"/>
    </source>
</evidence>
<reference evidence="5" key="1">
    <citation type="submission" date="2012-12" db="EMBL/GenBank/DDBJ databases">
        <authorList>
            <person name="Hellsten U."/>
            <person name="Grimwood J."/>
            <person name="Chapman J.A."/>
            <person name="Shapiro H."/>
            <person name="Aerts A."/>
            <person name="Otillar R.P."/>
            <person name="Terry A.Y."/>
            <person name="Boore J.L."/>
            <person name="Simakov O."/>
            <person name="Marletaz F."/>
            <person name="Cho S.-J."/>
            <person name="Edsinger-Gonzales E."/>
            <person name="Havlak P."/>
            <person name="Kuo D.-H."/>
            <person name="Larsson T."/>
            <person name="Lv J."/>
            <person name="Arendt D."/>
            <person name="Savage R."/>
            <person name="Osoegawa K."/>
            <person name="de Jong P."/>
            <person name="Lindberg D.R."/>
            <person name="Seaver E.C."/>
            <person name="Weisblat D.A."/>
            <person name="Putnam N.H."/>
            <person name="Grigoriev I.V."/>
            <person name="Rokhsar D.S."/>
        </authorList>
    </citation>
    <scope>NUCLEOTIDE SEQUENCE</scope>
    <source>
        <strain evidence="5">I ESC-2004</strain>
    </source>
</reference>
<dbReference type="AlphaFoldDB" id="R7U549"/>
<evidence type="ECO:0008006" key="6">
    <source>
        <dbReference type="Google" id="ProtNLM"/>
    </source>
</evidence>
<dbReference type="Gene3D" id="2.20.100.10">
    <property type="entry name" value="Thrombospondin type-1 (TSP1) repeat"/>
    <property type="match status" value="2"/>
</dbReference>
<dbReference type="OMA" id="TDESICY"/>
<organism evidence="3">
    <name type="scientific">Capitella teleta</name>
    <name type="common">Polychaete worm</name>
    <dbReference type="NCBI Taxonomy" id="283909"/>
    <lineage>
        <taxon>Eukaryota</taxon>
        <taxon>Metazoa</taxon>
        <taxon>Spiralia</taxon>
        <taxon>Lophotrochozoa</taxon>
        <taxon>Annelida</taxon>
        <taxon>Polychaeta</taxon>
        <taxon>Sedentaria</taxon>
        <taxon>Scolecida</taxon>
        <taxon>Capitellidae</taxon>
        <taxon>Capitella</taxon>
    </lineage>
</organism>
<dbReference type="EMBL" id="AMQN01001757">
    <property type="status" value="NOT_ANNOTATED_CDS"/>
    <property type="molecule type" value="Genomic_DNA"/>
</dbReference>
<dbReference type="OrthoDB" id="446173at2759"/>
<evidence type="ECO:0000313" key="5">
    <source>
        <dbReference type="Proteomes" id="UP000014760"/>
    </source>
</evidence>
<name>R7U549_CAPTE</name>
<dbReference type="InterPro" id="IPR036383">
    <property type="entry name" value="TSP1_rpt_sf"/>
</dbReference>
<dbReference type="FunFam" id="2.20.100.10:FF:000001">
    <property type="entry name" value="semaphorin-5A isoform X1"/>
    <property type="match status" value="2"/>
</dbReference>
<dbReference type="STRING" id="283909.R7U549"/>
<dbReference type="EMBL" id="AMQN01001756">
    <property type="status" value="NOT_ANNOTATED_CDS"/>
    <property type="molecule type" value="Genomic_DNA"/>
</dbReference>
<keyword evidence="2" id="KW-1015">Disulfide bond</keyword>
<keyword evidence="1" id="KW-0677">Repeat</keyword>
<dbReference type="PROSITE" id="PS50092">
    <property type="entry name" value="TSP1"/>
    <property type="match status" value="2"/>
</dbReference>
<accession>R7U549</accession>
<dbReference type="SMART" id="SM00209">
    <property type="entry name" value="TSP1"/>
    <property type="match status" value="2"/>
</dbReference>
<feature type="non-terminal residue" evidence="3">
    <location>
        <position position="117"/>
    </location>
</feature>
<dbReference type="HOGENOM" id="CLU_047129_2_1_1"/>
<dbReference type="SUPFAM" id="SSF82895">
    <property type="entry name" value="TSP-1 type 1 repeat"/>
    <property type="match status" value="2"/>
</dbReference>
<dbReference type="Pfam" id="PF00090">
    <property type="entry name" value="TSP_1"/>
    <property type="match status" value="2"/>
</dbReference>
<dbReference type="InterPro" id="IPR000884">
    <property type="entry name" value="TSP1_rpt"/>
</dbReference>
<dbReference type="Proteomes" id="UP000014760">
    <property type="component" value="Unassembled WGS sequence"/>
</dbReference>
<dbReference type="PANTHER" id="PTHR22906">
    <property type="entry name" value="PROPERDIN"/>
    <property type="match status" value="1"/>
</dbReference>
<dbReference type="PRINTS" id="PR01705">
    <property type="entry name" value="TSP1REPEAT"/>
</dbReference>
<evidence type="ECO:0000256" key="2">
    <source>
        <dbReference type="ARBA" id="ARBA00023157"/>
    </source>
</evidence>
<dbReference type="InterPro" id="IPR052065">
    <property type="entry name" value="Compl_asym_regulator"/>
</dbReference>
<dbReference type="EMBL" id="KB305378">
    <property type="protein sequence ID" value="ELU01099.1"/>
    <property type="molecule type" value="Genomic_DNA"/>
</dbReference>